<accession>A0ABU0LGR9</accession>
<feature type="compositionally biased region" description="Polar residues" evidence="1">
    <location>
        <begin position="92"/>
        <end position="120"/>
    </location>
</feature>
<dbReference type="EMBL" id="JAUSVY010000007">
    <property type="protein sequence ID" value="MDQ0506303.1"/>
    <property type="molecule type" value="Genomic_DNA"/>
</dbReference>
<reference evidence="2 3" key="1">
    <citation type="submission" date="2023-07" db="EMBL/GenBank/DDBJ databases">
        <title>Genomic Encyclopedia of Type Strains, Phase IV (KMG-IV): sequencing the most valuable type-strain genomes for metagenomic binning, comparative biology and taxonomic classification.</title>
        <authorList>
            <person name="Goeker M."/>
        </authorList>
    </citation>
    <scope>NUCLEOTIDE SEQUENCE [LARGE SCALE GENOMIC DNA]</scope>
    <source>
        <strain evidence="2 3">DSM 3770</strain>
    </source>
</reference>
<evidence type="ECO:0000313" key="2">
    <source>
        <dbReference type="EMBL" id="MDQ0506303.1"/>
    </source>
</evidence>
<name>A0ABU0LGR9_XANAG</name>
<protein>
    <submittedName>
        <fullName evidence="2">Uncharacterized protein</fullName>
    </submittedName>
</protein>
<gene>
    <name evidence="2" type="ORF">QOZ94_003112</name>
</gene>
<evidence type="ECO:0000313" key="3">
    <source>
        <dbReference type="Proteomes" id="UP001241747"/>
    </source>
</evidence>
<sequence>MNGAHAPPGILLMAREVMVHGLIYDFRQMGAAPSGAEHLIVEAPCHNFPWVEIFGAVVKAPYGPRVLHRGGGGRASESSSALRYDARRSDVASPQSQRSPATSFASNPFTPPLDSSSAVASGSHDGNAKAPSGWREAARTEYAEGPRWAGVMGCLGGSSARGGGRANRLRVKHIRWRRSALRRCRASCRCPRRVPLRWPKVSRRVAGGPLTRQGGWEKGDLNGHARLKPKDAATFRVAQPLREAGAPHSCSGSSCRVKGLNGARVLPG</sequence>
<feature type="region of interest" description="Disordered" evidence="1">
    <location>
        <begin position="68"/>
        <end position="138"/>
    </location>
</feature>
<organism evidence="2 3">
    <name type="scientific">Xanthobacter agilis</name>
    <dbReference type="NCBI Taxonomy" id="47492"/>
    <lineage>
        <taxon>Bacteria</taxon>
        <taxon>Pseudomonadati</taxon>
        <taxon>Pseudomonadota</taxon>
        <taxon>Alphaproteobacteria</taxon>
        <taxon>Hyphomicrobiales</taxon>
        <taxon>Xanthobacteraceae</taxon>
        <taxon>Xanthobacter</taxon>
    </lineage>
</organism>
<evidence type="ECO:0000256" key="1">
    <source>
        <dbReference type="SAM" id="MobiDB-lite"/>
    </source>
</evidence>
<keyword evidence="3" id="KW-1185">Reference proteome</keyword>
<comment type="caution">
    <text evidence="2">The sequence shown here is derived from an EMBL/GenBank/DDBJ whole genome shotgun (WGS) entry which is preliminary data.</text>
</comment>
<dbReference type="Proteomes" id="UP001241747">
    <property type="component" value="Unassembled WGS sequence"/>
</dbReference>
<proteinExistence type="predicted"/>